<feature type="region of interest" description="Disordered" evidence="1">
    <location>
        <begin position="419"/>
        <end position="440"/>
    </location>
</feature>
<dbReference type="Proteomes" id="UP000663879">
    <property type="component" value="Unassembled WGS sequence"/>
</dbReference>
<protein>
    <submittedName>
        <fullName evidence="3">Uncharacterized protein</fullName>
    </submittedName>
</protein>
<feature type="transmembrane region" description="Helical" evidence="2">
    <location>
        <begin position="12"/>
        <end position="33"/>
    </location>
</feature>
<dbReference type="EMBL" id="CAJNOC010001062">
    <property type="protein sequence ID" value="CAF0831203.1"/>
    <property type="molecule type" value="Genomic_DNA"/>
</dbReference>
<keyword evidence="2" id="KW-0472">Membrane</keyword>
<name>A0A813UME3_9BILA</name>
<keyword evidence="2" id="KW-1133">Transmembrane helix</keyword>
<evidence type="ECO:0000256" key="1">
    <source>
        <dbReference type="SAM" id="MobiDB-lite"/>
    </source>
</evidence>
<sequence>MFYFIIKKFKFSFFIFNNFICNYKIFLFLYFYLVSIQLTECFNNEKNIFSIRTNATSLRRRNIGFINPIHIEYTRNDLYLITRFLNALKDLNGDWSKHGLQHIIRLNSECSQSYVSLRSFRIKADVPIDEAFKDPYTQIEKLVYRKFSILKSKQLGKYVCYHQSGVFILKSLNDLDKFCVFNHHVRAMNAYQFSLGSNQKVYLSFNKFGRLINPLYNKQINQNECKNNQSQIFYIHTKLTDVLSENNYVPIIFNRYAFFHTTTSTSTSTPTTTTKNRSIYKPTFDSVVVASTQAIPVPPTTTAVISSPNVPELVNPTPVPKFTSFSNQSGTEFSFNGSPVQFNNPFNETVSKRRVGKPIIQSTSAFDRRMPQIKTPDSASKRIRFESSSEESELTIIRSTKTLKRKDLNTSKFMNLPLSDTESESDYEEASPTMRSSSSKIKSEKQIMVYNCSNIQAPPRFTRNHDVEPWLKTFDIYIHANQMLNKKNVLLSCLDEECFKILDNIHRDDEIAYKELKV</sequence>
<accession>A0A813UME3</accession>
<evidence type="ECO:0000256" key="2">
    <source>
        <dbReference type="SAM" id="Phobius"/>
    </source>
</evidence>
<gene>
    <name evidence="3" type="ORF">OXX778_LOCUS7974</name>
</gene>
<dbReference type="OrthoDB" id="10676493at2759"/>
<proteinExistence type="predicted"/>
<keyword evidence="2" id="KW-0812">Transmembrane</keyword>
<dbReference type="Gene3D" id="2.80.10.50">
    <property type="match status" value="1"/>
</dbReference>
<keyword evidence="4" id="KW-1185">Reference proteome</keyword>
<dbReference type="SUPFAM" id="SSF50353">
    <property type="entry name" value="Cytokine"/>
    <property type="match status" value="1"/>
</dbReference>
<reference evidence="3" key="1">
    <citation type="submission" date="2021-02" db="EMBL/GenBank/DDBJ databases">
        <authorList>
            <person name="Nowell W R."/>
        </authorList>
    </citation>
    <scope>NUCLEOTIDE SEQUENCE</scope>
    <source>
        <strain evidence="3">Ploen Becks lab</strain>
    </source>
</reference>
<evidence type="ECO:0000313" key="4">
    <source>
        <dbReference type="Proteomes" id="UP000663879"/>
    </source>
</evidence>
<dbReference type="AlphaFoldDB" id="A0A813UME3"/>
<organism evidence="3 4">
    <name type="scientific">Brachionus calyciflorus</name>
    <dbReference type="NCBI Taxonomy" id="104777"/>
    <lineage>
        <taxon>Eukaryota</taxon>
        <taxon>Metazoa</taxon>
        <taxon>Spiralia</taxon>
        <taxon>Gnathifera</taxon>
        <taxon>Rotifera</taxon>
        <taxon>Eurotatoria</taxon>
        <taxon>Monogononta</taxon>
        <taxon>Pseudotrocha</taxon>
        <taxon>Ploima</taxon>
        <taxon>Brachionidae</taxon>
        <taxon>Brachionus</taxon>
    </lineage>
</organism>
<dbReference type="InterPro" id="IPR008996">
    <property type="entry name" value="IL1/FGF"/>
</dbReference>
<evidence type="ECO:0000313" key="3">
    <source>
        <dbReference type="EMBL" id="CAF0831203.1"/>
    </source>
</evidence>
<comment type="caution">
    <text evidence="3">The sequence shown here is derived from an EMBL/GenBank/DDBJ whole genome shotgun (WGS) entry which is preliminary data.</text>
</comment>